<name>A0A1B8QC34_9GAMM</name>
<dbReference type="SUPFAM" id="SSF75217">
    <property type="entry name" value="alpha/beta knot"/>
    <property type="match status" value="1"/>
</dbReference>
<keyword evidence="8 15" id="KW-0489">Methyltransferase</keyword>
<dbReference type="EMBL" id="LZMZ01000018">
    <property type="protein sequence ID" value="OBX78291.1"/>
    <property type="molecule type" value="Genomic_DNA"/>
</dbReference>
<evidence type="ECO:0000256" key="10">
    <source>
        <dbReference type="ARBA" id="ARBA00022691"/>
    </source>
</evidence>
<evidence type="ECO:0000256" key="8">
    <source>
        <dbReference type="ARBA" id="ARBA00022603"/>
    </source>
</evidence>
<dbReference type="PANTHER" id="PTHR46417">
    <property type="entry name" value="TRNA (GUANINE-N(1)-)-METHYLTRANSFERASE"/>
    <property type="match status" value="1"/>
</dbReference>
<dbReference type="EC" id="2.1.1.228" evidence="5 15"/>
<dbReference type="FunFam" id="1.10.1270.20:FF:000001">
    <property type="entry name" value="tRNA (guanine-N(1)-)-methyltransferase"/>
    <property type="match status" value="1"/>
</dbReference>
<evidence type="ECO:0000256" key="13">
    <source>
        <dbReference type="ARBA" id="ARBA00033392"/>
    </source>
</evidence>
<evidence type="ECO:0000256" key="11">
    <source>
        <dbReference type="ARBA" id="ARBA00022694"/>
    </source>
</evidence>
<dbReference type="Gene3D" id="3.40.1280.10">
    <property type="match status" value="1"/>
</dbReference>
<feature type="binding site" evidence="15 16">
    <location>
        <begin position="136"/>
        <end position="141"/>
    </location>
    <ligand>
        <name>S-adenosyl-L-methionine</name>
        <dbReference type="ChEBI" id="CHEBI:59789"/>
    </ligand>
</feature>
<evidence type="ECO:0000256" key="17">
    <source>
        <dbReference type="RuleBase" id="RU003464"/>
    </source>
</evidence>
<keyword evidence="9 15" id="KW-0808">Transferase</keyword>
<protein>
    <recommendedName>
        <fullName evidence="6 15">tRNA (guanine-N(1)-)-methyltransferase</fullName>
        <ecNumber evidence="5 15">2.1.1.228</ecNumber>
    </recommendedName>
    <alternativeName>
        <fullName evidence="12 15">M1G-methyltransferase</fullName>
    </alternativeName>
    <alternativeName>
        <fullName evidence="13 15">tRNA [GM37] methyltransferase</fullName>
    </alternativeName>
</protein>
<sequence>MWFAVITILPDMFCALTEFGITARAIKRGQAEVTLINPRDFAHDNYRRIDERPFGGGPGMVMMAEPLSRALDHAKQQAAARGLNCPVVYLTPQGKTLDEPLVQNLSQRDGFILLCGRYEGIDERLLDTYVDIECSIGDYVLTGGELPAMVLMDSLIRRLPAVMGDDQSAVQDSFVDGLLDYPQYTKPLKFAGQGVPEVLLSGHHAKIAEWRFVEQARRTQARRPDLWRDFRPTKQQARWLKAANLAIEHSADDAN</sequence>
<dbReference type="HAMAP" id="MF_00605">
    <property type="entry name" value="TrmD"/>
    <property type="match status" value="1"/>
</dbReference>
<evidence type="ECO:0000256" key="7">
    <source>
        <dbReference type="ARBA" id="ARBA00022490"/>
    </source>
</evidence>
<dbReference type="GO" id="GO:0005829">
    <property type="term" value="C:cytosol"/>
    <property type="evidence" value="ECO:0007669"/>
    <property type="project" value="TreeGrafter"/>
</dbReference>
<dbReference type="InterPro" id="IPR002649">
    <property type="entry name" value="tRNA_m1G_MeTrfase_TrmD"/>
</dbReference>
<evidence type="ECO:0000256" key="12">
    <source>
        <dbReference type="ARBA" id="ARBA00029736"/>
    </source>
</evidence>
<evidence type="ECO:0000313" key="20">
    <source>
        <dbReference type="Proteomes" id="UP000092508"/>
    </source>
</evidence>
<evidence type="ECO:0000256" key="1">
    <source>
        <dbReference type="ARBA" id="ARBA00002634"/>
    </source>
</evidence>
<evidence type="ECO:0000256" key="6">
    <source>
        <dbReference type="ARBA" id="ARBA00014679"/>
    </source>
</evidence>
<dbReference type="PANTHER" id="PTHR46417:SF1">
    <property type="entry name" value="TRNA (GUANINE-N(1)-)-METHYLTRANSFERASE"/>
    <property type="match status" value="1"/>
</dbReference>
<keyword evidence="10 15" id="KW-0949">S-adenosyl-L-methionine</keyword>
<dbReference type="Proteomes" id="UP000092508">
    <property type="component" value="Unassembled WGS sequence"/>
</dbReference>
<dbReference type="NCBIfam" id="TIGR00088">
    <property type="entry name" value="trmD"/>
    <property type="match status" value="1"/>
</dbReference>
<dbReference type="InterPro" id="IPR029028">
    <property type="entry name" value="Alpha/beta_knot_MTases"/>
</dbReference>
<dbReference type="GO" id="GO:0052906">
    <property type="term" value="F:tRNA (guanine(37)-N1)-methyltransferase activity"/>
    <property type="evidence" value="ECO:0007669"/>
    <property type="project" value="UniProtKB-UniRule"/>
</dbReference>
<dbReference type="OrthoDB" id="9807416at2"/>
<evidence type="ECO:0000256" key="2">
    <source>
        <dbReference type="ARBA" id="ARBA00004496"/>
    </source>
</evidence>
<comment type="subunit">
    <text evidence="4 15 17">Homodimer.</text>
</comment>
<comment type="similarity">
    <text evidence="3 15 17">Belongs to the RNA methyltransferase TrmD family.</text>
</comment>
<dbReference type="InterPro" id="IPR023148">
    <property type="entry name" value="tRNA_m1G_MeTrfase_C_sf"/>
</dbReference>
<dbReference type="NCBIfam" id="NF000648">
    <property type="entry name" value="PRK00026.1"/>
    <property type="match status" value="1"/>
</dbReference>
<dbReference type="InterPro" id="IPR016009">
    <property type="entry name" value="tRNA_MeTrfase_TRMD/TRM10"/>
</dbReference>
<evidence type="ECO:0000256" key="14">
    <source>
        <dbReference type="ARBA" id="ARBA00047783"/>
    </source>
</evidence>
<organism evidence="19 20">
    <name type="scientific">Faucicola atlantae</name>
    <dbReference type="NCBI Taxonomy" id="34059"/>
    <lineage>
        <taxon>Bacteria</taxon>
        <taxon>Pseudomonadati</taxon>
        <taxon>Pseudomonadota</taxon>
        <taxon>Gammaproteobacteria</taxon>
        <taxon>Moraxellales</taxon>
        <taxon>Moraxellaceae</taxon>
        <taxon>Faucicola</taxon>
    </lineage>
</organism>
<comment type="caution">
    <text evidence="19">The sequence shown here is derived from an EMBL/GenBank/DDBJ whole genome shotgun (WGS) entry which is preliminary data.</text>
</comment>
<dbReference type="InterPro" id="IPR029026">
    <property type="entry name" value="tRNA_m1G_MTases_N"/>
</dbReference>
<dbReference type="PIRSF" id="PIRSF000386">
    <property type="entry name" value="tRNA_mtase"/>
    <property type="match status" value="1"/>
</dbReference>
<keyword evidence="7 15" id="KW-0963">Cytoplasm</keyword>
<evidence type="ECO:0000256" key="9">
    <source>
        <dbReference type="ARBA" id="ARBA00022679"/>
    </source>
</evidence>
<reference evidence="19 20" key="1">
    <citation type="submission" date="2016-06" db="EMBL/GenBank/DDBJ databases">
        <title>Draft genome of Moraxella atlantae CCUG 66109.</title>
        <authorList>
            <person name="Salva-Serra F."/>
            <person name="Engstrom-Jakobsson H."/>
            <person name="Thorell K."/>
            <person name="Gonzales-Siles L."/>
            <person name="Karlsson R."/>
            <person name="Boulund F."/>
            <person name="Engstrand L."/>
            <person name="Kristiansson E."/>
            <person name="Moore E."/>
        </authorList>
    </citation>
    <scope>NUCLEOTIDE SEQUENCE [LARGE SCALE GENOMIC DNA]</scope>
    <source>
        <strain evidence="19 20">CCUG 66109</strain>
    </source>
</reference>
<feature type="binding site" evidence="15 16">
    <location>
        <position position="116"/>
    </location>
    <ligand>
        <name>S-adenosyl-L-methionine</name>
        <dbReference type="ChEBI" id="CHEBI:59789"/>
    </ligand>
</feature>
<feature type="domain" description="tRNA methyltransferase TRMD/TRM10-type" evidence="18">
    <location>
        <begin position="1"/>
        <end position="228"/>
    </location>
</feature>
<dbReference type="Pfam" id="PF01746">
    <property type="entry name" value="tRNA_m1G_MT"/>
    <property type="match status" value="1"/>
</dbReference>
<gene>
    <name evidence="15" type="primary">trmD</name>
    <name evidence="19" type="ORF">A9308_06800</name>
</gene>
<accession>A0A1B8QC34</accession>
<evidence type="ECO:0000256" key="4">
    <source>
        <dbReference type="ARBA" id="ARBA00011738"/>
    </source>
</evidence>
<keyword evidence="11 15" id="KW-0819">tRNA processing</keyword>
<evidence type="ECO:0000256" key="16">
    <source>
        <dbReference type="PIRSR" id="PIRSR000386-1"/>
    </source>
</evidence>
<evidence type="ECO:0000256" key="15">
    <source>
        <dbReference type="HAMAP-Rule" id="MF_00605"/>
    </source>
</evidence>
<evidence type="ECO:0000256" key="5">
    <source>
        <dbReference type="ARBA" id="ARBA00012807"/>
    </source>
</evidence>
<dbReference type="RefSeq" id="WP_067236740.1">
    <property type="nucleotide sequence ID" value="NZ_CP171132.1"/>
</dbReference>
<dbReference type="CDD" id="cd18080">
    <property type="entry name" value="TrmD-like"/>
    <property type="match status" value="1"/>
</dbReference>
<dbReference type="GO" id="GO:0002939">
    <property type="term" value="P:tRNA N1-guanine methylation"/>
    <property type="evidence" value="ECO:0007669"/>
    <property type="project" value="TreeGrafter"/>
</dbReference>
<comment type="function">
    <text evidence="1 15 17">Specifically methylates guanosine-37 in various tRNAs.</text>
</comment>
<evidence type="ECO:0000256" key="3">
    <source>
        <dbReference type="ARBA" id="ARBA00007630"/>
    </source>
</evidence>
<evidence type="ECO:0000259" key="18">
    <source>
        <dbReference type="Pfam" id="PF01746"/>
    </source>
</evidence>
<dbReference type="AlphaFoldDB" id="A0A1B8QC34"/>
<dbReference type="FunFam" id="3.40.1280.10:FF:000001">
    <property type="entry name" value="tRNA (guanine-N(1)-)-methyltransferase"/>
    <property type="match status" value="1"/>
</dbReference>
<comment type="catalytic activity">
    <reaction evidence="14 15 17">
        <text>guanosine(37) in tRNA + S-adenosyl-L-methionine = N(1)-methylguanosine(37) in tRNA + S-adenosyl-L-homocysteine + H(+)</text>
        <dbReference type="Rhea" id="RHEA:36899"/>
        <dbReference type="Rhea" id="RHEA-COMP:10145"/>
        <dbReference type="Rhea" id="RHEA-COMP:10147"/>
        <dbReference type="ChEBI" id="CHEBI:15378"/>
        <dbReference type="ChEBI" id="CHEBI:57856"/>
        <dbReference type="ChEBI" id="CHEBI:59789"/>
        <dbReference type="ChEBI" id="CHEBI:73542"/>
        <dbReference type="ChEBI" id="CHEBI:74269"/>
        <dbReference type="EC" id="2.1.1.228"/>
    </reaction>
</comment>
<comment type="subcellular location">
    <subcellularLocation>
        <location evidence="2 15 17">Cytoplasm</location>
    </subcellularLocation>
</comment>
<dbReference type="Gene3D" id="1.10.1270.20">
    <property type="entry name" value="tRNA(m1g37)methyltransferase, domain 2"/>
    <property type="match status" value="1"/>
</dbReference>
<dbReference type="STRING" id="34059.A9308_06800"/>
<proteinExistence type="inferred from homology"/>
<evidence type="ECO:0000313" key="19">
    <source>
        <dbReference type="EMBL" id="OBX78291.1"/>
    </source>
</evidence>